<dbReference type="Pfam" id="PF03009">
    <property type="entry name" value="GDPD"/>
    <property type="match status" value="1"/>
</dbReference>
<dbReference type="InterPro" id="IPR017946">
    <property type="entry name" value="PLC-like_Pdiesterase_TIM-brl"/>
</dbReference>
<organism evidence="5 6">
    <name type="scientific">Dovyalis caffra</name>
    <dbReference type="NCBI Taxonomy" id="77055"/>
    <lineage>
        <taxon>Eukaryota</taxon>
        <taxon>Viridiplantae</taxon>
        <taxon>Streptophyta</taxon>
        <taxon>Embryophyta</taxon>
        <taxon>Tracheophyta</taxon>
        <taxon>Spermatophyta</taxon>
        <taxon>Magnoliopsida</taxon>
        <taxon>eudicotyledons</taxon>
        <taxon>Gunneridae</taxon>
        <taxon>Pentapetalae</taxon>
        <taxon>rosids</taxon>
        <taxon>fabids</taxon>
        <taxon>Malpighiales</taxon>
        <taxon>Salicaceae</taxon>
        <taxon>Flacourtieae</taxon>
        <taxon>Dovyalis</taxon>
    </lineage>
</organism>
<evidence type="ECO:0000313" key="6">
    <source>
        <dbReference type="Proteomes" id="UP001314170"/>
    </source>
</evidence>
<evidence type="ECO:0000259" key="4">
    <source>
        <dbReference type="Pfam" id="PF03009"/>
    </source>
</evidence>
<dbReference type="EC" id="3.1.4.46" evidence="1"/>
<protein>
    <recommendedName>
        <fullName evidence="1">glycerophosphodiester phosphodiesterase</fullName>
        <ecNumber evidence="1">3.1.4.46</ecNumber>
    </recommendedName>
</protein>
<dbReference type="GO" id="GO:0008889">
    <property type="term" value="F:glycerophosphodiester phosphodiesterase activity"/>
    <property type="evidence" value="ECO:0007669"/>
    <property type="project" value="UniProtKB-EC"/>
</dbReference>
<evidence type="ECO:0000256" key="1">
    <source>
        <dbReference type="ARBA" id="ARBA00012247"/>
    </source>
</evidence>
<dbReference type="EMBL" id="CAWUPB010001162">
    <property type="protein sequence ID" value="CAK7344525.1"/>
    <property type="molecule type" value="Genomic_DNA"/>
</dbReference>
<keyword evidence="2" id="KW-0319">Glycerol metabolism</keyword>
<dbReference type="InterPro" id="IPR044236">
    <property type="entry name" value="GDPD4"/>
</dbReference>
<dbReference type="Proteomes" id="UP001314170">
    <property type="component" value="Unassembled WGS sequence"/>
</dbReference>
<dbReference type="AlphaFoldDB" id="A0AAV1S4A0"/>
<dbReference type="GO" id="GO:0006629">
    <property type="term" value="P:lipid metabolic process"/>
    <property type="evidence" value="ECO:0007669"/>
    <property type="project" value="InterPro"/>
</dbReference>
<sequence>MVDPDTGIKTNLLRMKSAGVVGVYHPLIDEKLVTILHRRNKKAYAWTVDDVDSMQKMLFEHVDAVVTNNPNLLQQLMQDIRTECREEAAQYAALQKIKHDVASSHNLTTLRVHDIVAADHKLNEHHSFKFQLPFFSSPESLCLEE</sequence>
<name>A0AAV1S4A0_9ROSI</name>
<reference evidence="5 6" key="1">
    <citation type="submission" date="2024-01" db="EMBL/GenBank/DDBJ databases">
        <authorList>
            <person name="Waweru B."/>
        </authorList>
    </citation>
    <scope>NUCLEOTIDE SEQUENCE [LARGE SCALE GENOMIC DNA]</scope>
</reference>
<proteinExistence type="predicted"/>
<dbReference type="PANTHER" id="PTHR47449:SF2">
    <property type="entry name" value="GLYCEROPHOSPHODIESTER PHOSPHODIESTERASE GDPD4"/>
    <property type="match status" value="1"/>
</dbReference>
<dbReference type="GO" id="GO:0006071">
    <property type="term" value="P:glycerol metabolic process"/>
    <property type="evidence" value="ECO:0007669"/>
    <property type="project" value="UniProtKB-KW"/>
</dbReference>
<evidence type="ECO:0000256" key="3">
    <source>
        <dbReference type="ARBA" id="ARBA00047512"/>
    </source>
</evidence>
<dbReference type="Gene3D" id="3.20.20.190">
    <property type="entry name" value="Phosphatidylinositol (PI) phosphodiesterase"/>
    <property type="match status" value="1"/>
</dbReference>
<evidence type="ECO:0000256" key="2">
    <source>
        <dbReference type="ARBA" id="ARBA00022798"/>
    </source>
</evidence>
<keyword evidence="6" id="KW-1185">Reference proteome</keyword>
<comment type="caution">
    <text evidence="5">The sequence shown here is derived from an EMBL/GenBank/DDBJ whole genome shotgun (WGS) entry which is preliminary data.</text>
</comment>
<feature type="domain" description="GP-PDE" evidence="4">
    <location>
        <begin position="13"/>
        <end position="71"/>
    </location>
</feature>
<comment type="catalytic activity">
    <reaction evidence="3">
        <text>a sn-glycero-3-phosphodiester + H2O = an alcohol + sn-glycerol 3-phosphate + H(+)</text>
        <dbReference type="Rhea" id="RHEA:12969"/>
        <dbReference type="ChEBI" id="CHEBI:15377"/>
        <dbReference type="ChEBI" id="CHEBI:15378"/>
        <dbReference type="ChEBI" id="CHEBI:30879"/>
        <dbReference type="ChEBI" id="CHEBI:57597"/>
        <dbReference type="ChEBI" id="CHEBI:83408"/>
        <dbReference type="EC" id="3.1.4.46"/>
    </reaction>
</comment>
<accession>A0AAV1S4A0</accession>
<dbReference type="SUPFAM" id="SSF51695">
    <property type="entry name" value="PLC-like phosphodiesterases"/>
    <property type="match status" value="1"/>
</dbReference>
<dbReference type="PANTHER" id="PTHR47449">
    <property type="entry name" value="GLYCEROPHOSPHODIESTER PHOSPHODIESTERASE GDPD4"/>
    <property type="match status" value="1"/>
</dbReference>
<dbReference type="InterPro" id="IPR030395">
    <property type="entry name" value="GP_PDE_dom"/>
</dbReference>
<evidence type="ECO:0000313" key="5">
    <source>
        <dbReference type="EMBL" id="CAK7344525.1"/>
    </source>
</evidence>
<gene>
    <name evidence="5" type="ORF">DCAF_LOCUS17834</name>
</gene>